<sequence>MTTVRTLPATSRRQQGSWLTVASLAIAGLVAMASLLGLFADWPYQFETENWALQAQGQDVGNLLAVVVLLVATIRMRAGSVRAAQVWVGAQFYLLYAYLVYAFALHLGRLFLVYVAVLSLIAFSLIAALPAALRVPTTGRVRARRFGGAVLIGTGALFALLWLSELVPALVSGEVPASLELAGLIVNPVHVIDLSVVLPGMIVVGVLGIRGTPTGALTLPLLVFSTLMGLSIVAAMILITAAGPVGSVIPAILVGVVVAVSLAAAAGLFHETPERPVAEASAAARPRPPRSRR</sequence>
<proteinExistence type="predicted"/>
<feature type="transmembrane region" description="Helical" evidence="1">
    <location>
        <begin position="248"/>
        <end position="269"/>
    </location>
</feature>
<dbReference type="EMBL" id="FLQR01000006">
    <property type="protein sequence ID" value="SBS71810.1"/>
    <property type="molecule type" value="Genomic_DNA"/>
</dbReference>
<evidence type="ECO:0000256" key="1">
    <source>
        <dbReference type="SAM" id="Phobius"/>
    </source>
</evidence>
<keyword evidence="1" id="KW-1133">Transmembrane helix</keyword>
<name>A0A1Y5P2Q3_9MICO</name>
<feature type="transmembrane region" description="Helical" evidence="1">
    <location>
        <begin position="221"/>
        <end position="242"/>
    </location>
</feature>
<keyword evidence="1" id="KW-0812">Transmembrane</keyword>
<feature type="transmembrane region" description="Helical" evidence="1">
    <location>
        <begin position="21"/>
        <end position="40"/>
    </location>
</feature>
<accession>A0A1Y5P2Q3</accession>
<reference evidence="2" key="1">
    <citation type="submission" date="2016-03" db="EMBL/GenBank/DDBJ databases">
        <authorList>
            <person name="Ploux O."/>
        </authorList>
    </citation>
    <scope>NUCLEOTIDE SEQUENCE</scope>
    <source>
        <strain evidence="2">UC1</strain>
    </source>
</reference>
<dbReference type="AlphaFoldDB" id="A0A1Y5P2Q3"/>
<evidence type="ECO:0000313" key="2">
    <source>
        <dbReference type="EMBL" id="SBS71810.1"/>
    </source>
</evidence>
<organism evidence="2">
    <name type="scientific">uncultured Microbacterium sp</name>
    <dbReference type="NCBI Taxonomy" id="191216"/>
    <lineage>
        <taxon>Bacteria</taxon>
        <taxon>Bacillati</taxon>
        <taxon>Actinomycetota</taxon>
        <taxon>Actinomycetes</taxon>
        <taxon>Micrococcales</taxon>
        <taxon>Microbacteriaceae</taxon>
        <taxon>Microbacterium</taxon>
        <taxon>environmental samples</taxon>
    </lineage>
</organism>
<feature type="transmembrane region" description="Helical" evidence="1">
    <location>
        <begin position="145"/>
        <end position="164"/>
    </location>
</feature>
<feature type="transmembrane region" description="Helical" evidence="1">
    <location>
        <begin position="184"/>
        <end position="209"/>
    </location>
</feature>
<gene>
    <name evidence="2" type="ORF">MIPYR_20233</name>
</gene>
<dbReference type="RefSeq" id="WP_295574886.1">
    <property type="nucleotide sequence ID" value="NZ_FLQR01000006.1"/>
</dbReference>
<feature type="transmembrane region" description="Helical" evidence="1">
    <location>
        <begin position="111"/>
        <end position="133"/>
    </location>
</feature>
<feature type="transmembrane region" description="Helical" evidence="1">
    <location>
        <begin position="85"/>
        <end position="105"/>
    </location>
</feature>
<feature type="transmembrane region" description="Helical" evidence="1">
    <location>
        <begin position="60"/>
        <end position="78"/>
    </location>
</feature>
<protein>
    <submittedName>
        <fullName evidence="2">Uncharacterized protein</fullName>
    </submittedName>
</protein>
<keyword evidence="1" id="KW-0472">Membrane</keyword>